<dbReference type="EnsemblMetazoa" id="CJA17995.1">
    <property type="protein sequence ID" value="CJA17995.1"/>
    <property type="gene ID" value="WBGene00137198"/>
</dbReference>
<feature type="compositionally biased region" description="Basic and acidic residues" evidence="1">
    <location>
        <begin position="1"/>
        <end position="10"/>
    </location>
</feature>
<name>A0A8R1E3S3_CAEJA</name>
<evidence type="ECO:0000313" key="2">
    <source>
        <dbReference type="EnsemblMetazoa" id="CJA17995.1"/>
    </source>
</evidence>
<reference evidence="2" key="2">
    <citation type="submission" date="2022-06" db="UniProtKB">
        <authorList>
            <consortium name="EnsemblMetazoa"/>
        </authorList>
    </citation>
    <scope>IDENTIFICATION</scope>
    <source>
        <strain evidence="2">DF5081</strain>
    </source>
</reference>
<dbReference type="OMA" id="HEEANNM"/>
<evidence type="ECO:0000256" key="1">
    <source>
        <dbReference type="SAM" id="MobiDB-lite"/>
    </source>
</evidence>
<proteinExistence type="predicted"/>
<dbReference type="AlphaFoldDB" id="A0A8R1E3S3"/>
<protein>
    <submittedName>
        <fullName evidence="2">Uncharacterized protein</fullName>
    </submittedName>
</protein>
<reference evidence="3" key="1">
    <citation type="submission" date="2010-08" db="EMBL/GenBank/DDBJ databases">
        <authorList>
            <consortium name="Caenorhabditis japonica Sequencing Consortium"/>
            <person name="Wilson R.K."/>
        </authorList>
    </citation>
    <scope>NUCLEOTIDE SEQUENCE [LARGE SCALE GENOMIC DNA]</scope>
    <source>
        <strain evidence="3">DF5081</strain>
    </source>
</reference>
<feature type="compositionally biased region" description="Polar residues" evidence="1">
    <location>
        <begin position="12"/>
        <end position="21"/>
    </location>
</feature>
<dbReference type="Proteomes" id="UP000005237">
    <property type="component" value="Unassembled WGS sequence"/>
</dbReference>
<accession>A0A8R1E3S3</accession>
<keyword evidence="3" id="KW-1185">Reference proteome</keyword>
<evidence type="ECO:0000313" key="3">
    <source>
        <dbReference type="Proteomes" id="UP000005237"/>
    </source>
</evidence>
<organism evidence="2 3">
    <name type="scientific">Caenorhabditis japonica</name>
    <dbReference type="NCBI Taxonomy" id="281687"/>
    <lineage>
        <taxon>Eukaryota</taxon>
        <taxon>Metazoa</taxon>
        <taxon>Ecdysozoa</taxon>
        <taxon>Nematoda</taxon>
        <taxon>Chromadorea</taxon>
        <taxon>Rhabditida</taxon>
        <taxon>Rhabditina</taxon>
        <taxon>Rhabditomorpha</taxon>
        <taxon>Rhabditoidea</taxon>
        <taxon>Rhabditidae</taxon>
        <taxon>Peloderinae</taxon>
        <taxon>Caenorhabditis</taxon>
    </lineage>
</organism>
<feature type="region of interest" description="Disordered" evidence="1">
    <location>
        <begin position="1"/>
        <end position="34"/>
    </location>
</feature>
<sequence>MDRLPIEDSVHMPSSNAMQQHIHQKLGKPTALGEKTPIRTGLGMVINESKTPGAKSLQNIASARKITSSKSLAPKSIGFEIFQDEEEVEQVSIEERICSPIDTCSRFKNNDSLAADIADDMLCWSEDVVLSEELPTNDVCDEQMALEKWDEYPPIEIASRIGADENSFPLNAQDFCHDYDVILDEGDYPNLYADVSACSLSDMRLEILSTIHEEANNMSWSELIDSPNFDMVQEFGRGPTPTGTF</sequence>